<evidence type="ECO:0000256" key="5">
    <source>
        <dbReference type="ARBA" id="ARBA00023237"/>
    </source>
</evidence>
<proteinExistence type="inferred from homology"/>
<dbReference type="EMBL" id="QJHL01000001">
    <property type="protein sequence ID" value="PXY45756.1"/>
    <property type="molecule type" value="Genomic_DNA"/>
</dbReference>
<feature type="domain" description="SusD-like N-terminal" evidence="8">
    <location>
        <begin position="103"/>
        <end position="228"/>
    </location>
</feature>
<dbReference type="CDD" id="cd08977">
    <property type="entry name" value="SusD"/>
    <property type="match status" value="1"/>
</dbReference>
<keyword evidence="3 6" id="KW-0732">Signal</keyword>
<keyword evidence="10" id="KW-1185">Reference proteome</keyword>
<dbReference type="Pfam" id="PF07980">
    <property type="entry name" value="SusD_RagB"/>
    <property type="match status" value="1"/>
</dbReference>
<keyword evidence="5" id="KW-0998">Cell outer membrane</keyword>
<dbReference type="PROSITE" id="PS51257">
    <property type="entry name" value="PROKAR_LIPOPROTEIN"/>
    <property type="match status" value="1"/>
</dbReference>
<feature type="chain" id="PRO_5016081617" evidence="6">
    <location>
        <begin position="23"/>
        <end position="521"/>
    </location>
</feature>
<evidence type="ECO:0000256" key="2">
    <source>
        <dbReference type="ARBA" id="ARBA00006275"/>
    </source>
</evidence>
<organism evidence="9 10">
    <name type="scientific">Flavobacterium hydrophilum</name>
    <dbReference type="NCBI Taxonomy" id="2211445"/>
    <lineage>
        <taxon>Bacteria</taxon>
        <taxon>Pseudomonadati</taxon>
        <taxon>Bacteroidota</taxon>
        <taxon>Flavobacteriia</taxon>
        <taxon>Flavobacteriales</taxon>
        <taxon>Flavobacteriaceae</taxon>
        <taxon>Flavobacterium</taxon>
    </lineage>
</organism>
<feature type="signal peptide" evidence="6">
    <location>
        <begin position="1"/>
        <end position="22"/>
    </location>
</feature>
<dbReference type="Proteomes" id="UP000247681">
    <property type="component" value="Unassembled WGS sequence"/>
</dbReference>
<comment type="subcellular location">
    <subcellularLocation>
        <location evidence="1">Cell outer membrane</location>
    </subcellularLocation>
</comment>
<name>A0A2V4C350_9FLAO</name>
<evidence type="ECO:0000256" key="3">
    <source>
        <dbReference type="ARBA" id="ARBA00022729"/>
    </source>
</evidence>
<evidence type="ECO:0000256" key="6">
    <source>
        <dbReference type="SAM" id="SignalP"/>
    </source>
</evidence>
<dbReference type="Gene3D" id="1.25.40.390">
    <property type="match status" value="1"/>
</dbReference>
<dbReference type="RefSeq" id="WP_110344781.1">
    <property type="nucleotide sequence ID" value="NZ_QJHL01000001.1"/>
</dbReference>
<evidence type="ECO:0000313" key="9">
    <source>
        <dbReference type="EMBL" id="PXY45756.1"/>
    </source>
</evidence>
<evidence type="ECO:0000313" key="10">
    <source>
        <dbReference type="Proteomes" id="UP000247681"/>
    </source>
</evidence>
<keyword evidence="4" id="KW-0472">Membrane</keyword>
<dbReference type="AlphaFoldDB" id="A0A2V4C350"/>
<evidence type="ECO:0000259" key="8">
    <source>
        <dbReference type="Pfam" id="PF14322"/>
    </source>
</evidence>
<dbReference type="InterPro" id="IPR012944">
    <property type="entry name" value="SusD_RagB_dom"/>
</dbReference>
<feature type="domain" description="RagB/SusD" evidence="7">
    <location>
        <begin position="263"/>
        <end position="514"/>
    </location>
</feature>
<dbReference type="InterPro" id="IPR011990">
    <property type="entry name" value="TPR-like_helical_dom_sf"/>
</dbReference>
<dbReference type="Pfam" id="PF14322">
    <property type="entry name" value="SusD-like_3"/>
    <property type="match status" value="1"/>
</dbReference>
<reference evidence="9 10" key="1">
    <citation type="submission" date="2018-05" db="EMBL/GenBank/DDBJ databases">
        <title>Flavobacterium sp. strain IMCC34758, incomplete genome.</title>
        <authorList>
            <person name="Joung Y."/>
        </authorList>
    </citation>
    <scope>NUCLEOTIDE SEQUENCE [LARGE SCALE GENOMIC DNA]</scope>
    <source>
        <strain evidence="9 10">IMCC34758</strain>
    </source>
</reference>
<evidence type="ECO:0000256" key="4">
    <source>
        <dbReference type="ARBA" id="ARBA00023136"/>
    </source>
</evidence>
<evidence type="ECO:0000259" key="7">
    <source>
        <dbReference type="Pfam" id="PF07980"/>
    </source>
</evidence>
<sequence length="521" mass="58430">MKKYIINIKTLVLFFTLGLGFASCSDEFLDRPSEDGYVSDQFYSTDEQVQRTTYGMYGKMWAPFYTKCFYALSELSSGNCLAYADGPELIQFKLTSDSFILSDPWRSCFGVIAQSNNLINTLESSAGPNVSSAVIKNTIAEAHFFRAISYFYLVRLFGPVPIIEDNLALAKNPMVNTNRVEDVYKFIENDLKYAAANLKSKVRSRTAGNENIFVTQGSAESFLAKVYLYQKKYPDAKQMAEKVIASGEFDLLPNFADLFLTSKNNNHESIYSWQWSGAIGEYQGGNFSNVQYGLDILNDGVSYGATYVPSNDIQDAFEVGDVRRKESYLIYGDEYPNIKADGVVGFKVDKVKYPSLLDNTGAAVKKYVVGQVTGETGPVDNWGGMNNCNYIMRYADLLLIHAEAVMAGANETTNAAAKESYNKVRRRAGLGELGLNVPLTKTALFQERRVEFAFEGEFWYDLGRLPRAEAIEIVSKQDRGFDSQGVKHYIPVETDFIFPKPEIDVRKNPKLKEAPVPYVFK</sequence>
<dbReference type="OrthoDB" id="5694214at2"/>
<comment type="caution">
    <text evidence="9">The sequence shown here is derived from an EMBL/GenBank/DDBJ whole genome shotgun (WGS) entry which is preliminary data.</text>
</comment>
<gene>
    <name evidence="9" type="ORF">DMB68_00755</name>
</gene>
<comment type="similarity">
    <text evidence="2">Belongs to the SusD family.</text>
</comment>
<dbReference type="GO" id="GO:0009279">
    <property type="term" value="C:cell outer membrane"/>
    <property type="evidence" value="ECO:0007669"/>
    <property type="project" value="UniProtKB-SubCell"/>
</dbReference>
<accession>A0A2V4C350</accession>
<dbReference type="SUPFAM" id="SSF48452">
    <property type="entry name" value="TPR-like"/>
    <property type="match status" value="1"/>
</dbReference>
<dbReference type="InterPro" id="IPR033985">
    <property type="entry name" value="SusD-like_N"/>
</dbReference>
<evidence type="ECO:0000256" key="1">
    <source>
        <dbReference type="ARBA" id="ARBA00004442"/>
    </source>
</evidence>
<protein>
    <submittedName>
        <fullName evidence="9">RagB/SusD family nutrient uptake outer membrane protein</fullName>
    </submittedName>
</protein>